<proteinExistence type="predicted"/>
<feature type="region of interest" description="Disordered" evidence="1">
    <location>
        <begin position="310"/>
        <end position="338"/>
    </location>
</feature>
<evidence type="ECO:0000313" key="2">
    <source>
        <dbReference type="EMBL" id="BAI65088.1"/>
    </source>
</evidence>
<feature type="compositionally biased region" description="Acidic residues" evidence="1">
    <location>
        <begin position="524"/>
        <end position="534"/>
    </location>
</feature>
<evidence type="ECO:0000313" key="3">
    <source>
        <dbReference type="Proteomes" id="UP000001883"/>
    </source>
</evidence>
<name>D2NTW2_ROTMD</name>
<feature type="compositionally biased region" description="Polar residues" evidence="1">
    <location>
        <begin position="170"/>
        <end position="180"/>
    </location>
</feature>
<dbReference type="STRING" id="680646.RMDY18_12560"/>
<dbReference type="KEGG" id="rmu:RMDY18_12560"/>
<reference evidence="2 3" key="3">
    <citation type="journal article" date="2010" name="Sequencing">
        <title>Complete Genome Sequence of Rothia mucilaginosa DY-18: A Clinical Isolate with Dense Meshwork-Like Structures from a Persistent Apical Periodontitis Lesion.</title>
        <authorList>
            <person name="Yamane K."/>
            <person name="Nambu T."/>
            <person name="Yamanaka T."/>
            <person name="Mashimo C."/>
            <person name="Sugimori C."/>
            <person name="Leung K.-P."/>
            <person name="Fukushima H."/>
        </authorList>
    </citation>
    <scope>NUCLEOTIDE SEQUENCE [LARGE SCALE GENOMIC DNA]</scope>
    <source>
        <strain evidence="2 3">DY-18</strain>
    </source>
</reference>
<dbReference type="EMBL" id="AP011540">
    <property type="protein sequence ID" value="BAI65088.1"/>
    <property type="molecule type" value="Genomic_DNA"/>
</dbReference>
<accession>D2NTW2</accession>
<feature type="compositionally biased region" description="Polar residues" evidence="1">
    <location>
        <begin position="193"/>
        <end position="206"/>
    </location>
</feature>
<feature type="compositionally biased region" description="Basic and acidic residues" evidence="1">
    <location>
        <begin position="312"/>
        <end position="330"/>
    </location>
</feature>
<feature type="region of interest" description="Disordered" evidence="1">
    <location>
        <begin position="227"/>
        <end position="251"/>
    </location>
</feature>
<feature type="region of interest" description="Disordered" evidence="1">
    <location>
        <begin position="170"/>
        <end position="208"/>
    </location>
</feature>
<gene>
    <name evidence="2" type="ordered locus">RMDY18_12560</name>
</gene>
<keyword evidence="2" id="KW-0808">Transferase</keyword>
<protein>
    <submittedName>
        <fullName evidence="2">UTP:GlnB uridylyltransferase</fullName>
    </submittedName>
</protein>
<feature type="region of interest" description="Disordered" evidence="1">
    <location>
        <begin position="519"/>
        <end position="539"/>
    </location>
</feature>
<feature type="compositionally biased region" description="Polar residues" evidence="1">
    <location>
        <begin position="231"/>
        <end position="248"/>
    </location>
</feature>
<sequence>MSCSPHYTSCSLLRSNFGGGVCTKNFLRPHSSAESCILCGHRKIPRTSQKRNSGDSSISYMLLGRQFSQFGSVVSLGDVIHVQTLTEDPVGPCLVDEDDRQTKTGHEGHNAQGVLGAGCVRNGERVCRVQGGGQNVRVHCGEDCQRAECDEYGQTCESATLTATLCGDPSNQNSNHSQDGAQPGDAVTGGEVQCQNPCNDRQQQDGSPAYQDVAGTVADVTVGLQSDEGKTLNQGEANKAQTAEQNRQGDPCEGAANAIAVLVDGQTHGGQTQQSTDEQCDEEGRNRQSDVPVTDPLLVVLLTAVFNGDHAQNQEDQREGQGDVQSREEGCVPDGECSEQSCTAGHKPHLVTVPDGADGVQQQTTFLLVLSELGTHQHTDTQVETIQDQVHDEEDTNGCKPEGGQARLTGKDIEIKVHGESILTRLVGELQHIALGLVVGLVLVVRLNQLGHCCHHTGLDVLDEQVNLNHHQHTVEQTQGEQGEEDFFTGNTRGDSCCSEQVNRGVTLKVRSHNEGLAAHFGEDPAEGDSEEGSQDGPDCNVLEQLGLGDGAHALLTGYPQRVEIEGQYDRTQTNHAAEAPVGDLEGGQVINLLTCTLTVERVVGQVGAELSFVLGQQGLNTLHRGIEVVMCQEGQHAGDLDDGVDLIAALSAEFTDGQNGEGGAIVARGFCSSHLHGLLVDHHLCLQVTGRADTCEGEETHNSAQAQGLEPDLVVSLVTCALVGLTNNNLAVNDLVDTILAATPQLVPCDTNQEATSNLDCGGDDVRDGHPCEGVHQHCADVGHTGTTVNHLRTNGVLHPGVCNQNEECRNPGAENCHEQRECVYSRLETVPTEDPQTKEG</sequence>
<feature type="compositionally biased region" description="Low complexity" evidence="1">
    <location>
        <begin position="267"/>
        <end position="276"/>
    </location>
</feature>
<dbReference type="HOGENOM" id="CLU_337990_0_0_11"/>
<keyword evidence="2" id="KW-0548">Nucleotidyltransferase</keyword>
<reference evidence="2 3" key="2">
    <citation type="journal article" date="2010" name="J Osaka Dent Univ">
        <title>Isolation and identification of Rothia mucilaginosa from persistent apical periodontitis lesions.</title>
        <authorList>
            <person name="Yamane K."/>
            <person name="Yoshida M."/>
            <person name="Fujihira T."/>
            <person name="Baba T."/>
            <person name="Tsuji N."/>
            <person name="Hayashi H."/>
            <person name="Sugimori C."/>
            <person name="Yamanaka T."/>
            <person name="Mashimo C."/>
            <person name="Nambu T."/>
            <person name="Kawai H."/>
            <person name="Fukushima H."/>
        </authorList>
    </citation>
    <scope>NUCLEOTIDE SEQUENCE [LARGE SCALE GENOMIC DNA]</scope>
    <source>
        <strain evidence="2 3">DY-18</strain>
    </source>
</reference>
<evidence type="ECO:0000256" key="1">
    <source>
        <dbReference type="SAM" id="MobiDB-lite"/>
    </source>
</evidence>
<feature type="region of interest" description="Disordered" evidence="1">
    <location>
        <begin position="267"/>
        <end position="293"/>
    </location>
</feature>
<dbReference type="AlphaFoldDB" id="D2NTW2"/>
<dbReference type="Proteomes" id="UP000001883">
    <property type="component" value="Chromosome"/>
</dbReference>
<keyword evidence="3" id="KW-1185">Reference proteome</keyword>
<reference evidence="3" key="1">
    <citation type="submission" date="2009-07" db="EMBL/GenBank/DDBJ databases">
        <title>Complete genome sequence of Rothia mucilaginosa DJ.</title>
        <authorList>
            <person name="Yamane K."/>
            <person name="Nambu T."/>
            <person name="Mashimo C."/>
            <person name="Sugimori C."/>
            <person name="Yamanaka T."/>
            <person name="Leung K."/>
            <person name="Fukushima H."/>
        </authorList>
    </citation>
    <scope>NUCLEOTIDE SEQUENCE [LARGE SCALE GENOMIC DNA]</scope>
    <source>
        <strain evidence="3">DY-18</strain>
    </source>
</reference>
<dbReference type="GO" id="GO:0016779">
    <property type="term" value="F:nucleotidyltransferase activity"/>
    <property type="evidence" value="ECO:0007669"/>
    <property type="project" value="UniProtKB-KW"/>
</dbReference>
<organism evidence="2 3">
    <name type="scientific">Rothia mucilaginosa (strain DY-18)</name>
    <name type="common">Stomatococcus mucilaginosus</name>
    <dbReference type="NCBI Taxonomy" id="680646"/>
    <lineage>
        <taxon>Bacteria</taxon>
        <taxon>Bacillati</taxon>
        <taxon>Actinomycetota</taxon>
        <taxon>Actinomycetes</taxon>
        <taxon>Micrococcales</taxon>
        <taxon>Micrococcaceae</taxon>
        <taxon>Rothia</taxon>
    </lineage>
</organism>